<evidence type="ECO:0000256" key="1">
    <source>
        <dbReference type="ARBA" id="ARBA00005350"/>
    </source>
</evidence>
<comment type="similarity">
    <text evidence="1 2">Belongs to the phospholipid scramblase family.</text>
</comment>
<sequence length="295" mass="33323">MFLQPSTKGGHAENNLSLCKPSSNGNAGVSEKESSTPAEETVVVQTTSAVDYQLEITPAIHPQKEFSGDCPLSTVNELIVKKKCNLIKCITGYITHNKYEIMDGDKVKMYTAVESGDCCWRNLISPYHRFDMKVKDNNEEVIIQFRRHYSRCVHKVEVVLTSSPDTVVGYVEQEGKCCHNGLLVKNSSGDIVARIMEPCYLWLRLCNDVTFTVYSADGETEVGKIKKTCWAKLCSERLRTSDQYCLYFLESLDFKLKVSLLGACILIDYIYFEDCCIKEKNCCCQLLCGSFMDCF</sequence>
<organism evidence="4 5">
    <name type="scientific">Galleria mellonella</name>
    <name type="common">Greater wax moth</name>
    <dbReference type="NCBI Taxonomy" id="7137"/>
    <lineage>
        <taxon>Eukaryota</taxon>
        <taxon>Metazoa</taxon>
        <taxon>Ecdysozoa</taxon>
        <taxon>Arthropoda</taxon>
        <taxon>Hexapoda</taxon>
        <taxon>Insecta</taxon>
        <taxon>Pterygota</taxon>
        <taxon>Neoptera</taxon>
        <taxon>Endopterygota</taxon>
        <taxon>Lepidoptera</taxon>
        <taxon>Glossata</taxon>
        <taxon>Ditrysia</taxon>
        <taxon>Pyraloidea</taxon>
        <taxon>Pyralidae</taxon>
        <taxon>Galleriinae</taxon>
        <taxon>Galleria</taxon>
    </lineage>
</organism>
<evidence type="ECO:0000313" key="5">
    <source>
        <dbReference type="RefSeq" id="XP_026749265.1"/>
    </source>
</evidence>
<keyword evidence="2" id="KW-0564">Palmitate</keyword>
<comment type="cofactor">
    <cofactor evidence="2">
        <name>Ca(2+)</name>
        <dbReference type="ChEBI" id="CHEBI:29108"/>
    </cofactor>
</comment>
<keyword evidence="4" id="KW-1185">Reference proteome</keyword>
<accession>A0A6J1W9D0</accession>
<dbReference type="PANTHER" id="PTHR23248:SF9">
    <property type="entry name" value="PHOSPHOLIPID SCRAMBLASE"/>
    <property type="match status" value="1"/>
</dbReference>
<evidence type="ECO:0000313" key="4">
    <source>
        <dbReference type="Proteomes" id="UP001652740"/>
    </source>
</evidence>
<feature type="region of interest" description="Disordered" evidence="3">
    <location>
        <begin position="1"/>
        <end position="41"/>
    </location>
</feature>
<protein>
    <recommendedName>
        <fullName evidence="2">Phospholipid scramblase</fullName>
    </recommendedName>
</protein>
<dbReference type="PANTHER" id="PTHR23248">
    <property type="entry name" value="PHOSPHOLIPID SCRAMBLASE-RELATED"/>
    <property type="match status" value="1"/>
</dbReference>
<dbReference type="GO" id="GO:0017128">
    <property type="term" value="F:phospholipid scramblase activity"/>
    <property type="evidence" value="ECO:0007669"/>
    <property type="project" value="InterPro"/>
</dbReference>
<feature type="compositionally biased region" description="Polar residues" evidence="3">
    <location>
        <begin position="14"/>
        <end position="27"/>
    </location>
</feature>
<dbReference type="RefSeq" id="XP_026749265.1">
    <property type="nucleotide sequence ID" value="XM_026893464.3"/>
</dbReference>
<keyword evidence="2" id="KW-0106">Calcium</keyword>
<dbReference type="Proteomes" id="UP001652740">
    <property type="component" value="Unplaced"/>
</dbReference>
<dbReference type="OrthoDB" id="10041953at2759"/>
<comment type="function">
    <text evidence="2">May mediate accelerated ATP-independent bidirectional transbilayer migration of phospholipids upon binding calcium ions that results in a loss of phospholipid asymmetry in the plasma membrane.</text>
</comment>
<keyword evidence="2" id="KW-0449">Lipoprotein</keyword>
<name>A0A6J1W9D0_GALME</name>
<dbReference type="Pfam" id="PF03803">
    <property type="entry name" value="Scramblase"/>
    <property type="match status" value="1"/>
</dbReference>
<dbReference type="InterPro" id="IPR005552">
    <property type="entry name" value="Scramblase"/>
</dbReference>
<proteinExistence type="inferred from homology"/>
<evidence type="ECO:0000256" key="3">
    <source>
        <dbReference type="SAM" id="MobiDB-lite"/>
    </source>
</evidence>
<reference evidence="5" key="1">
    <citation type="submission" date="2025-08" db="UniProtKB">
        <authorList>
            <consortium name="RefSeq"/>
        </authorList>
    </citation>
    <scope>IDENTIFICATION</scope>
    <source>
        <tissue evidence="5">Whole larvae</tissue>
    </source>
</reference>
<gene>
    <name evidence="5" type="primary">LOC113510046</name>
</gene>
<dbReference type="GO" id="GO:0005886">
    <property type="term" value="C:plasma membrane"/>
    <property type="evidence" value="ECO:0007669"/>
    <property type="project" value="TreeGrafter"/>
</dbReference>
<dbReference type="AlphaFoldDB" id="A0A6J1W9D0"/>
<dbReference type="GeneID" id="113510046"/>
<dbReference type="InParanoid" id="A0A6J1W9D0"/>
<dbReference type="KEGG" id="gmw:113510046"/>
<evidence type="ECO:0000256" key="2">
    <source>
        <dbReference type="RuleBase" id="RU363116"/>
    </source>
</evidence>